<dbReference type="SMART" id="SM00401">
    <property type="entry name" value="ZnF_GATA"/>
    <property type="match status" value="1"/>
</dbReference>
<name>A0A9P6W5N3_RHOMI</name>
<dbReference type="Gene3D" id="3.30.50.10">
    <property type="entry name" value="Erythroid Transcription Factor GATA-1, subunit A"/>
    <property type="match status" value="1"/>
</dbReference>
<evidence type="ECO:0000256" key="1">
    <source>
        <dbReference type="ARBA" id="ARBA00022723"/>
    </source>
</evidence>
<dbReference type="CDD" id="cd00202">
    <property type="entry name" value="ZnF_GATA"/>
    <property type="match status" value="1"/>
</dbReference>
<keyword evidence="1" id="KW-0479">Metal-binding</keyword>
<evidence type="ECO:0000256" key="4">
    <source>
        <dbReference type="ARBA" id="ARBA00023015"/>
    </source>
</evidence>
<dbReference type="GO" id="GO:0008270">
    <property type="term" value="F:zinc ion binding"/>
    <property type="evidence" value="ECO:0007669"/>
    <property type="project" value="UniProtKB-KW"/>
</dbReference>
<accession>A0A9P6W5N3</accession>
<dbReference type="SUPFAM" id="SSF57716">
    <property type="entry name" value="Glucocorticoid receptor-like (DNA-binding domain)"/>
    <property type="match status" value="1"/>
</dbReference>
<dbReference type="InterPro" id="IPR013088">
    <property type="entry name" value="Znf_NHR/GATA"/>
</dbReference>
<evidence type="ECO:0000256" key="7">
    <source>
        <dbReference type="SAM" id="MobiDB-lite"/>
    </source>
</evidence>
<feature type="region of interest" description="Disordered" evidence="7">
    <location>
        <begin position="101"/>
        <end position="151"/>
    </location>
</feature>
<evidence type="ECO:0000256" key="3">
    <source>
        <dbReference type="ARBA" id="ARBA00022833"/>
    </source>
</evidence>
<dbReference type="PANTHER" id="PTHR47172:SF24">
    <property type="entry name" value="GATA ZINC FINGER DOMAIN-CONTAINING PROTEIN 14-RELATED"/>
    <property type="match status" value="1"/>
</dbReference>
<evidence type="ECO:0000313" key="9">
    <source>
        <dbReference type="EMBL" id="KAG0664751.1"/>
    </source>
</evidence>
<dbReference type="Proteomes" id="UP000777482">
    <property type="component" value="Unassembled WGS sequence"/>
</dbReference>
<feature type="region of interest" description="Disordered" evidence="7">
    <location>
        <begin position="472"/>
        <end position="513"/>
    </location>
</feature>
<dbReference type="InterPro" id="IPR000679">
    <property type="entry name" value="Znf_GATA"/>
</dbReference>
<feature type="region of interest" description="Disordered" evidence="7">
    <location>
        <begin position="1"/>
        <end position="28"/>
    </location>
</feature>
<feature type="compositionally biased region" description="Polar residues" evidence="7">
    <location>
        <begin position="322"/>
        <end position="333"/>
    </location>
</feature>
<feature type="region of interest" description="Disordered" evidence="7">
    <location>
        <begin position="397"/>
        <end position="436"/>
    </location>
</feature>
<feature type="domain" description="GATA-type" evidence="8">
    <location>
        <begin position="164"/>
        <end position="202"/>
    </location>
</feature>
<dbReference type="GO" id="GO:0006355">
    <property type="term" value="P:regulation of DNA-templated transcription"/>
    <property type="evidence" value="ECO:0007669"/>
    <property type="project" value="InterPro"/>
</dbReference>
<dbReference type="GO" id="GO:0043565">
    <property type="term" value="F:sequence-specific DNA binding"/>
    <property type="evidence" value="ECO:0007669"/>
    <property type="project" value="InterPro"/>
</dbReference>
<evidence type="ECO:0000313" key="10">
    <source>
        <dbReference type="Proteomes" id="UP000777482"/>
    </source>
</evidence>
<dbReference type="PANTHER" id="PTHR47172">
    <property type="entry name" value="OS01G0976800 PROTEIN"/>
    <property type="match status" value="1"/>
</dbReference>
<feature type="compositionally biased region" description="Polar residues" evidence="7">
    <location>
        <begin position="293"/>
        <end position="302"/>
    </location>
</feature>
<reference evidence="9 10" key="1">
    <citation type="submission" date="2020-11" db="EMBL/GenBank/DDBJ databases">
        <title>Kefir isolates.</title>
        <authorList>
            <person name="Marcisauskas S."/>
            <person name="Kim Y."/>
            <person name="Blasche S."/>
        </authorList>
    </citation>
    <scope>NUCLEOTIDE SEQUENCE [LARGE SCALE GENOMIC DNA]</scope>
    <source>
        <strain evidence="9 10">KR</strain>
    </source>
</reference>
<feature type="compositionally biased region" description="Low complexity" evidence="7">
    <location>
        <begin position="415"/>
        <end position="427"/>
    </location>
</feature>
<evidence type="ECO:0000256" key="2">
    <source>
        <dbReference type="ARBA" id="ARBA00022771"/>
    </source>
</evidence>
<protein>
    <recommendedName>
        <fullName evidence="8">GATA-type domain-containing protein</fullName>
    </recommendedName>
</protein>
<sequence length="513" mass="53234">MSTAPSPNSPFLGRQRSSSNSHFARPSSPILRLAETRAALGNVQFCQRSSPSGYPCTLMPNGVQAQPTKQPRGAVGMPSTFPVFPPSTPRGTLISASPSTATAIAQPPTTPSFVPGQLTGSRPSVAVKSQATRSSISTERRPRPSPIAVTEGNFRTSAPQITFCTVCAATETPEWRKGPAGIRSLCNGCGLLAAKRQRDRGLIYGPSGFSSVESILEELEQIGRERFKVKGGRYHLPPGVIQRVIDMIENPATPNTPLERGGTTRRPRSSIKRGSSGDEVQVAAGVGGFARRASTSNASSPAPQGVSGATMRAPPTIRQRRSGSLGSAHSGYQSNVGDATVHAFPPSSSYMTPLGGGVGAGGGGLGPVPPFGFGVQPAPSQTCSTRSWLTATRPVSAPGAVAQGDGAPPPPPPFFLLRRPPSPSSSSERPMSALAASADRMSIHHLTSASARMPGTRSPPRFEMPKRANALHTSVPTSALRRSTATGLGLGAAARARPSAARNMASHARKPTT</sequence>
<dbReference type="Pfam" id="PF00320">
    <property type="entry name" value="GATA"/>
    <property type="match status" value="1"/>
</dbReference>
<evidence type="ECO:0000256" key="6">
    <source>
        <dbReference type="PROSITE-ProRule" id="PRU00094"/>
    </source>
</evidence>
<proteinExistence type="predicted"/>
<feature type="compositionally biased region" description="Low complexity" evidence="7">
    <location>
        <begin position="482"/>
        <end position="502"/>
    </location>
</feature>
<keyword evidence="10" id="KW-1185">Reference proteome</keyword>
<dbReference type="AlphaFoldDB" id="A0A9P6W5N3"/>
<keyword evidence="2 6" id="KW-0863">Zinc-finger</keyword>
<organism evidence="9 10">
    <name type="scientific">Rhodotorula mucilaginosa</name>
    <name type="common">Yeast</name>
    <name type="synonym">Rhodotorula rubra</name>
    <dbReference type="NCBI Taxonomy" id="5537"/>
    <lineage>
        <taxon>Eukaryota</taxon>
        <taxon>Fungi</taxon>
        <taxon>Dikarya</taxon>
        <taxon>Basidiomycota</taxon>
        <taxon>Pucciniomycotina</taxon>
        <taxon>Microbotryomycetes</taxon>
        <taxon>Sporidiobolales</taxon>
        <taxon>Sporidiobolaceae</taxon>
        <taxon>Rhodotorula</taxon>
    </lineage>
</organism>
<dbReference type="PROSITE" id="PS50114">
    <property type="entry name" value="GATA_ZN_FINGER_2"/>
    <property type="match status" value="1"/>
</dbReference>
<dbReference type="OrthoDB" id="2162994at2759"/>
<keyword evidence="4" id="KW-0805">Transcription regulation</keyword>
<dbReference type="EMBL" id="PUHQ01000012">
    <property type="protein sequence ID" value="KAG0664751.1"/>
    <property type="molecule type" value="Genomic_DNA"/>
</dbReference>
<gene>
    <name evidence="9" type="ORF">C6P46_000888</name>
</gene>
<evidence type="ECO:0000256" key="5">
    <source>
        <dbReference type="ARBA" id="ARBA00023163"/>
    </source>
</evidence>
<comment type="caution">
    <text evidence="9">The sequence shown here is derived from an EMBL/GenBank/DDBJ whole genome shotgun (WGS) entry which is preliminary data.</text>
</comment>
<feature type="compositionally biased region" description="Polar residues" evidence="7">
    <location>
        <begin position="118"/>
        <end position="137"/>
    </location>
</feature>
<feature type="compositionally biased region" description="Polar residues" evidence="7">
    <location>
        <begin position="472"/>
        <end position="481"/>
    </location>
</feature>
<keyword evidence="3" id="KW-0862">Zinc</keyword>
<keyword evidence="5" id="KW-0804">Transcription</keyword>
<feature type="region of interest" description="Disordered" evidence="7">
    <location>
        <begin position="251"/>
        <end position="333"/>
    </location>
</feature>
<evidence type="ECO:0000259" key="8">
    <source>
        <dbReference type="PROSITE" id="PS50114"/>
    </source>
</evidence>